<accession>X0TR46</accession>
<evidence type="ECO:0000256" key="1">
    <source>
        <dbReference type="SAM" id="MobiDB-lite"/>
    </source>
</evidence>
<dbReference type="EMBL" id="BARS01013358">
    <property type="protein sequence ID" value="GAF96013.1"/>
    <property type="molecule type" value="Genomic_DNA"/>
</dbReference>
<proteinExistence type="predicted"/>
<name>X0TR46_9ZZZZ</name>
<comment type="caution">
    <text evidence="2">The sequence shown here is derived from an EMBL/GenBank/DDBJ whole genome shotgun (WGS) entry which is preliminary data.</text>
</comment>
<feature type="non-terminal residue" evidence="2">
    <location>
        <position position="155"/>
    </location>
</feature>
<evidence type="ECO:0000313" key="2">
    <source>
        <dbReference type="EMBL" id="GAF96013.1"/>
    </source>
</evidence>
<evidence type="ECO:0008006" key="3">
    <source>
        <dbReference type="Google" id="ProtNLM"/>
    </source>
</evidence>
<protein>
    <recommendedName>
        <fullName evidence="3">Thioredoxin domain-containing protein</fullName>
    </recommendedName>
</protein>
<organism evidence="2">
    <name type="scientific">marine sediment metagenome</name>
    <dbReference type="NCBI Taxonomy" id="412755"/>
    <lineage>
        <taxon>unclassified sequences</taxon>
        <taxon>metagenomes</taxon>
        <taxon>ecological metagenomes</taxon>
    </lineage>
</organism>
<reference evidence="2" key="1">
    <citation type="journal article" date="2014" name="Front. Microbiol.">
        <title>High frequency of phylogenetically diverse reductive dehalogenase-homologous genes in deep subseafloor sedimentary metagenomes.</title>
        <authorList>
            <person name="Kawai M."/>
            <person name="Futagami T."/>
            <person name="Toyoda A."/>
            <person name="Takaki Y."/>
            <person name="Nishi S."/>
            <person name="Hori S."/>
            <person name="Arai W."/>
            <person name="Tsubouchi T."/>
            <person name="Morono Y."/>
            <person name="Uchiyama I."/>
            <person name="Ito T."/>
            <person name="Fujiyama A."/>
            <person name="Inagaki F."/>
            <person name="Takami H."/>
        </authorList>
    </citation>
    <scope>NUCLEOTIDE SEQUENCE</scope>
    <source>
        <strain evidence="2">Expedition CK06-06</strain>
    </source>
</reference>
<sequence length="155" mass="16291">MVFGAAIAYGWGLGDLEECGCFGPFVQRSPGQALLQDFGLLILAILAMSAPAASMRPLTRQQLGVLGVVAVVALSVSAAGLSRDTSTVGSDVTQSAQLIPSETPQRDSDPTGSMSRPSPSDLAPDELDLENREYLVYMFHPRCPHCNEAGPVIAT</sequence>
<feature type="compositionally biased region" description="Polar residues" evidence="1">
    <location>
        <begin position="83"/>
        <end position="103"/>
    </location>
</feature>
<feature type="region of interest" description="Disordered" evidence="1">
    <location>
        <begin position="81"/>
        <end position="125"/>
    </location>
</feature>
<dbReference type="AlphaFoldDB" id="X0TR46"/>
<gene>
    <name evidence="2" type="ORF">S01H1_23248</name>
</gene>